<feature type="compositionally biased region" description="Polar residues" evidence="2">
    <location>
        <begin position="1"/>
        <end position="14"/>
    </location>
</feature>
<dbReference type="EMBL" id="GEDC01000241">
    <property type="protein sequence ID" value="JAS37057.1"/>
    <property type="molecule type" value="Transcribed_RNA"/>
</dbReference>
<dbReference type="Gene3D" id="3.60.20.40">
    <property type="match status" value="1"/>
</dbReference>
<gene>
    <name evidence="4" type="ORF">g.16238</name>
</gene>
<organism evidence="4">
    <name type="scientific">Clastoptera arizonana</name>
    <name type="common">Arizona spittle bug</name>
    <dbReference type="NCBI Taxonomy" id="38151"/>
    <lineage>
        <taxon>Eukaryota</taxon>
        <taxon>Metazoa</taxon>
        <taxon>Ecdysozoa</taxon>
        <taxon>Arthropoda</taxon>
        <taxon>Hexapoda</taxon>
        <taxon>Insecta</taxon>
        <taxon>Pterygota</taxon>
        <taxon>Neoptera</taxon>
        <taxon>Paraneoptera</taxon>
        <taxon>Hemiptera</taxon>
        <taxon>Auchenorrhyncha</taxon>
        <taxon>Cercopoidea</taxon>
        <taxon>Clastopteridae</taxon>
        <taxon>Clastoptera</taxon>
    </lineage>
</organism>
<keyword evidence="3" id="KW-0812">Transmembrane</keyword>
<feature type="binding site" evidence="1">
    <location>
        <position position="135"/>
    </location>
    <ligand>
        <name>L-glutamate</name>
        <dbReference type="ChEBI" id="CHEBI:29985"/>
    </ligand>
</feature>
<keyword evidence="3" id="KW-1133">Transmembrane helix</keyword>
<evidence type="ECO:0000313" key="4">
    <source>
        <dbReference type="EMBL" id="JAS37057.1"/>
    </source>
</evidence>
<evidence type="ECO:0000256" key="1">
    <source>
        <dbReference type="PIRSR" id="PIRSR600101-2"/>
    </source>
</evidence>
<dbReference type="GO" id="GO:0005886">
    <property type="term" value="C:plasma membrane"/>
    <property type="evidence" value="ECO:0007669"/>
    <property type="project" value="TreeGrafter"/>
</dbReference>
<sequence length="492" mass="52717">MNSEQTTLNSNSGPLNGDRNELSPLHSIGQDNKGLHRIIVCLGVFTLIISIFLAVSLKYGDFQVTPHGSVVSDSIDCSEVGVNIMKIGGNAVDAVIATSFCIGVVQPHLTGLGSGGFLLLFDERQKQLARCFDFRVSADINKNIGIPGFVAGLAIAHKQYGKLPWSTLLTPAIERARAGFVPSESLMNAKLVVLQNTSVSDWISPWQQSMLVTNPELGDTLQILAKEGPDAFYKGKLISQLKDYFNLEELSKYEVLTGSCLTGTHKAYKVFVPGPGSGGPLLLQALGFLNQTLMHEASMFSVALAMKNTKEVNWAFNSGSHVAAVDNNDLYVTFVSGLGSVFGSQDKTTGGYVLNNALDLSSLGSDNRPTSLSTPVIAVDSKQICGQRNILGGSDARDVAQVLSVLLDWSASNVSLSSVIEESRSRITGNEVQLEQSHIPNIDSNEKNLFFSAQYKISAAELPYPSINLIHKDGDSVKSVSDSRGGGQAIVF</sequence>
<dbReference type="PANTHER" id="PTHR11686:SF9">
    <property type="entry name" value="RE13973P"/>
    <property type="match status" value="1"/>
</dbReference>
<dbReference type="GO" id="GO:0036374">
    <property type="term" value="F:glutathione hydrolase activity"/>
    <property type="evidence" value="ECO:0007669"/>
    <property type="project" value="InterPro"/>
</dbReference>
<dbReference type="PRINTS" id="PR01210">
    <property type="entry name" value="GGTRANSPTASE"/>
</dbReference>
<dbReference type="PANTHER" id="PTHR11686">
    <property type="entry name" value="GAMMA GLUTAMYL TRANSPEPTIDASE"/>
    <property type="match status" value="1"/>
</dbReference>
<dbReference type="InterPro" id="IPR000101">
    <property type="entry name" value="GGT_peptidase"/>
</dbReference>
<dbReference type="GO" id="GO:0006751">
    <property type="term" value="P:glutathione catabolic process"/>
    <property type="evidence" value="ECO:0007669"/>
    <property type="project" value="InterPro"/>
</dbReference>
<dbReference type="AlphaFoldDB" id="A0A1B6EGJ0"/>
<dbReference type="InterPro" id="IPR029055">
    <property type="entry name" value="Ntn_hydrolases_N"/>
</dbReference>
<evidence type="ECO:0000256" key="2">
    <source>
        <dbReference type="SAM" id="MobiDB-lite"/>
    </source>
</evidence>
<dbReference type="InterPro" id="IPR043137">
    <property type="entry name" value="GGT_ssub_C"/>
</dbReference>
<feature type="region of interest" description="Disordered" evidence="2">
    <location>
        <begin position="1"/>
        <end position="23"/>
    </location>
</feature>
<reference evidence="4" key="1">
    <citation type="submission" date="2015-12" db="EMBL/GenBank/DDBJ databases">
        <title>De novo transcriptome assembly of four potential Pierce s Disease insect vectors from Arizona vineyards.</title>
        <authorList>
            <person name="Tassone E.E."/>
        </authorList>
    </citation>
    <scope>NUCLEOTIDE SEQUENCE</scope>
</reference>
<dbReference type="Pfam" id="PF01019">
    <property type="entry name" value="G_glu_transpept"/>
    <property type="match status" value="1"/>
</dbReference>
<protein>
    <recommendedName>
        <fullName evidence="5">Gamma-glutamyltransferase</fullName>
    </recommendedName>
</protein>
<feature type="transmembrane region" description="Helical" evidence="3">
    <location>
        <begin position="38"/>
        <end position="57"/>
    </location>
</feature>
<evidence type="ECO:0008006" key="5">
    <source>
        <dbReference type="Google" id="ProtNLM"/>
    </source>
</evidence>
<accession>A0A1B6EGJ0</accession>
<evidence type="ECO:0000256" key="3">
    <source>
        <dbReference type="SAM" id="Phobius"/>
    </source>
</evidence>
<dbReference type="SUPFAM" id="SSF56235">
    <property type="entry name" value="N-terminal nucleophile aminohydrolases (Ntn hydrolases)"/>
    <property type="match status" value="1"/>
</dbReference>
<keyword evidence="3" id="KW-0472">Membrane</keyword>
<name>A0A1B6EGJ0_9HEMI</name>
<proteinExistence type="predicted"/>